<dbReference type="EMBL" id="CAKKNE010000001">
    <property type="protein sequence ID" value="CAH0364364.1"/>
    <property type="molecule type" value="Genomic_DNA"/>
</dbReference>
<evidence type="ECO:0000256" key="1">
    <source>
        <dbReference type="SAM" id="MobiDB-lite"/>
    </source>
</evidence>
<feature type="compositionally biased region" description="Pro residues" evidence="1">
    <location>
        <begin position="178"/>
        <end position="187"/>
    </location>
</feature>
<protein>
    <submittedName>
        <fullName evidence="2">Uncharacterized protein</fullName>
    </submittedName>
</protein>
<reference evidence="2" key="1">
    <citation type="submission" date="2021-11" db="EMBL/GenBank/DDBJ databases">
        <authorList>
            <consortium name="Genoscope - CEA"/>
            <person name="William W."/>
        </authorList>
    </citation>
    <scope>NUCLEOTIDE SEQUENCE</scope>
</reference>
<accession>A0A8J2SBB7</accession>
<sequence length="431" mass="44623">MDPYGGYGFPPQQPPLQAPAAPVAPPVAAVAPPAPLFQAPPPAVAAPFVAPPVPAAAVAPPVAPAPLTPADQGDEWKTEGHPLIGREIIRLVEGGPAYSEGKVTGWLSAAESDFLDDKGQPAALFHVQYTAGALVGDQEDLELHEVEASIKVPDDDVEDAAAAVMATLPQPTAAAREPPAPPPPPDNHPGRLIDPRECPDTVEVKFIATNPKRPGTACNLRYEAYKDATTVKEFLEKGGWRADLVHDVNKNYCALGGAVPTGTPPPPTKPRKYRPPSNTKKDSDDDEDWEKKPEDDDSEDDDFVPSLQEKRAAAAELADGPAFKRRSQGPPAAMPEPDLAPVLQTLGAGMPPAPAPAPPAVTAPEGAAPLGAAVPVMTAPAPPVPAAVPVVQQQMPPVPAQPAVPPAAPYVPPPAAAPFGGNQFGGGYQFP</sequence>
<dbReference type="AlphaFoldDB" id="A0A8J2SBB7"/>
<dbReference type="OrthoDB" id="424812at2759"/>
<name>A0A8J2SBB7_9STRA</name>
<organism evidence="2 3">
    <name type="scientific">Pelagomonas calceolata</name>
    <dbReference type="NCBI Taxonomy" id="35677"/>
    <lineage>
        <taxon>Eukaryota</taxon>
        <taxon>Sar</taxon>
        <taxon>Stramenopiles</taxon>
        <taxon>Ochrophyta</taxon>
        <taxon>Pelagophyceae</taxon>
        <taxon>Pelagomonadales</taxon>
        <taxon>Pelagomonadaceae</taxon>
        <taxon>Pelagomonas</taxon>
    </lineage>
</organism>
<feature type="region of interest" description="Disordered" evidence="1">
    <location>
        <begin position="1"/>
        <end position="21"/>
    </location>
</feature>
<proteinExistence type="predicted"/>
<feature type="compositionally biased region" description="Pro residues" evidence="1">
    <location>
        <begin position="351"/>
        <end position="361"/>
    </location>
</feature>
<feature type="region of interest" description="Disordered" evidence="1">
    <location>
        <begin position="256"/>
        <end position="366"/>
    </location>
</feature>
<feature type="compositionally biased region" description="Basic and acidic residues" evidence="1">
    <location>
        <begin position="279"/>
        <end position="294"/>
    </location>
</feature>
<feature type="compositionally biased region" description="Pro residues" evidence="1">
    <location>
        <begin position="11"/>
        <end position="21"/>
    </location>
</feature>
<comment type="caution">
    <text evidence="2">The sequence shown here is derived from an EMBL/GenBank/DDBJ whole genome shotgun (WGS) entry which is preliminary data.</text>
</comment>
<gene>
    <name evidence="2" type="ORF">PECAL_1P07230</name>
</gene>
<keyword evidence="3" id="KW-1185">Reference proteome</keyword>
<feature type="region of interest" description="Disordered" evidence="1">
    <location>
        <begin position="172"/>
        <end position="196"/>
    </location>
</feature>
<evidence type="ECO:0000313" key="2">
    <source>
        <dbReference type="EMBL" id="CAH0364364.1"/>
    </source>
</evidence>
<dbReference type="Proteomes" id="UP000789595">
    <property type="component" value="Unassembled WGS sequence"/>
</dbReference>
<evidence type="ECO:0000313" key="3">
    <source>
        <dbReference type="Proteomes" id="UP000789595"/>
    </source>
</evidence>